<keyword evidence="3" id="KW-1185">Reference proteome</keyword>
<evidence type="ECO:0000256" key="1">
    <source>
        <dbReference type="SAM" id="SignalP"/>
    </source>
</evidence>
<name>A0A1B9XX74_9FLAO</name>
<protein>
    <submittedName>
        <fullName evidence="2">Uncharacterized protein</fullName>
    </submittedName>
</protein>
<sequence>MKRIIKAIASLLIIILIAACSSNEPTSKEFRYLGFEKNVLLPALNERDIIFYALDFDSDKNNWELNLNDGINDIPVKLTLVEETPYGWVTVSGNLQKVYFKAPAFGTGNYTLTIKNKVTGQVLSDTFLVRDSNFDNIKSASDASFELAETENLLYYQNTTNTILSDINTTSIEKIVLENETTFSTILLEHEVNNEGKINFTIPQTTPLATYYLAVYYNSGVNKYFDKKLIVLEVQEPVIENVNKTTINSGETLILKGSNFRYAINEDFIPTKGLGYIANETKLIFNDGNNEYQLHMGRYKDDEMYTSINESFTELTFKIPAKDDFYIFSDNDRTYFEGKVYLTNGPYKTAPFTLRIDY</sequence>
<organism evidence="2 3">
    <name type="scientific">Tenacibaculum soleae</name>
    <dbReference type="NCBI Taxonomy" id="447689"/>
    <lineage>
        <taxon>Bacteria</taxon>
        <taxon>Pseudomonadati</taxon>
        <taxon>Bacteroidota</taxon>
        <taxon>Flavobacteriia</taxon>
        <taxon>Flavobacteriales</taxon>
        <taxon>Flavobacteriaceae</taxon>
        <taxon>Tenacibaculum</taxon>
    </lineage>
</organism>
<dbReference type="AlphaFoldDB" id="A0A1B9XX74"/>
<dbReference type="EMBL" id="MAKX01000024">
    <property type="protein sequence ID" value="OCK42155.1"/>
    <property type="molecule type" value="Genomic_DNA"/>
</dbReference>
<proteinExistence type="predicted"/>
<dbReference type="PROSITE" id="PS51257">
    <property type="entry name" value="PROKAR_LIPOPROTEIN"/>
    <property type="match status" value="1"/>
</dbReference>
<feature type="chain" id="PRO_5008639870" evidence="1">
    <location>
        <begin position="23"/>
        <end position="358"/>
    </location>
</feature>
<keyword evidence="1" id="KW-0732">Signal</keyword>
<gene>
    <name evidence="2" type="ORF">BA195_11045</name>
</gene>
<dbReference type="STRING" id="447689.BA195_11045"/>
<comment type="caution">
    <text evidence="2">The sequence shown here is derived from an EMBL/GenBank/DDBJ whole genome shotgun (WGS) entry which is preliminary data.</text>
</comment>
<dbReference type="Proteomes" id="UP000093186">
    <property type="component" value="Unassembled WGS sequence"/>
</dbReference>
<dbReference type="OrthoDB" id="1333061at2"/>
<feature type="signal peptide" evidence="1">
    <location>
        <begin position="1"/>
        <end position="22"/>
    </location>
</feature>
<evidence type="ECO:0000313" key="3">
    <source>
        <dbReference type="Proteomes" id="UP000093186"/>
    </source>
</evidence>
<reference evidence="2 3" key="1">
    <citation type="submission" date="2016-06" db="EMBL/GenBank/DDBJ databases">
        <title>Draft Genome Sequence of Tenacibaculum soleae UCD-KL19.</title>
        <authorList>
            <person name="Eisen J.A."/>
            <person name="Coil D.A."/>
            <person name="Lujan K.M."/>
        </authorList>
    </citation>
    <scope>NUCLEOTIDE SEQUENCE [LARGE SCALE GENOMIC DNA]</scope>
    <source>
        <strain evidence="2 3">UCD-KL19</strain>
    </source>
</reference>
<dbReference type="RefSeq" id="WP_068705532.1">
    <property type="nucleotide sequence ID" value="NZ_MAKX01000024.1"/>
</dbReference>
<accession>A0A1B9XX74</accession>
<evidence type="ECO:0000313" key="2">
    <source>
        <dbReference type="EMBL" id="OCK42155.1"/>
    </source>
</evidence>